<dbReference type="AlphaFoldDB" id="A0A7G9W8I3"/>
<protein>
    <submittedName>
        <fullName evidence="1">DUF370 domain-containing protein</fullName>
    </submittedName>
</protein>
<dbReference type="KEGG" id="acae:HYG86_09560"/>
<dbReference type="EMBL" id="CP058559">
    <property type="protein sequence ID" value="QNO14995.1"/>
    <property type="molecule type" value="Genomic_DNA"/>
</dbReference>
<accession>A0A7G9W8I3</accession>
<gene>
    <name evidence="1" type="ORF">HYG86_09560</name>
</gene>
<reference evidence="1 2" key="1">
    <citation type="submission" date="2020-07" db="EMBL/GenBank/DDBJ databases">
        <title>Alkalicella. sp. LB2 genome.</title>
        <authorList>
            <person name="Postec A."/>
            <person name="Quemeneur M."/>
        </authorList>
    </citation>
    <scope>NUCLEOTIDE SEQUENCE [LARGE SCALE GENOMIC DNA]</scope>
    <source>
        <strain evidence="1 2">LB2</strain>
    </source>
</reference>
<dbReference type="Proteomes" id="UP000516160">
    <property type="component" value="Chromosome"/>
</dbReference>
<dbReference type="Pfam" id="PF04025">
    <property type="entry name" value="RemA-like"/>
    <property type="match status" value="1"/>
</dbReference>
<dbReference type="InterPro" id="IPR007169">
    <property type="entry name" value="RemA-like"/>
</dbReference>
<dbReference type="RefSeq" id="WP_213165359.1">
    <property type="nucleotide sequence ID" value="NZ_CP058559.1"/>
</dbReference>
<evidence type="ECO:0000313" key="2">
    <source>
        <dbReference type="Proteomes" id="UP000516160"/>
    </source>
</evidence>
<keyword evidence="2" id="KW-1185">Reference proteome</keyword>
<proteinExistence type="predicted"/>
<organism evidence="1 2">
    <name type="scientific">Alkalicella caledoniensis</name>
    <dbReference type="NCBI Taxonomy" id="2731377"/>
    <lineage>
        <taxon>Bacteria</taxon>
        <taxon>Bacillati</taxon>
        <taxon>Bacillota</taxon>
        <taxon>Clostridia</taxon>
        <taxon>Eubacteriales</taxon>
        <taxon>Proteinivoracaceae</taxon>
        <taxon>Alkalicella</taxon>
    </lineage>
</organism>
<evidence type="ECO:0000313" key="1">
    <source>
        <dbReference type="EMBL" id="QNO14995.1"/>
    </source>
</evidence>
<dbReference type="NCBIfam" id="NF046065">
    <property type="entry name" value="MtxRegRemB"/>
    <property type="match status" value="1"/>
</dbReference>
<name>A0A7G9W8I3_ALKCA</name>
<sequence>MFLHIGGNTVIPTRDIIGIFSYSSNENKITGEFLNANEEKGTTLKIDDSNNKSFIVTENQIYYSPIAANTLKKRAKLGFNSSEFKKLDI</sequence>